<dbReference type="GO" id="GO:0004672">
    <property type="term" value="F:protein kinase activity"/>
    <property type="evidence" value="ECO:0007669"/>
    <property type="project" value="InterPro"/>
</dbReference>
<sequence>DNFVIGNQQKSAGTIYLIDFGLCKRINKQNGNVVKPSYHSSFRGTVRYASPNAHRHLELGRQDDLISLLYVLVELYMGKLPWTKVTDPDMVFSLKIESQGGQLVENMPPEFQQFDDHIFTLDYEDEPDYLYLISLLESIADREGIDLDTRFDWEIEIAERKAVVVKKQQDYLKQKRFVSMILANKRQKICITNRQI</sequence>
<reference evidence="2 3" key="1">
    <citation type="submission" date="2019-03" db="EMBL/GenBank/DDBJ databases">
        <title>Single cell metagenomics reveals metabolic interactions within the superorganism composed of flagellate Streblomastix strix and complex community of Bacteroidetes bacteria on its surface.</title>
        <authorList>
            <person name="Treitli S.C."/>
            <person name="Kolisko M."/>
            <person name="Husnik F."/>
            <person name="Keeling P."/>
            <person name="Hampl V."/>
        </authorList>
    </citation>
    <scope>NUCLEOTIDE SEQUENCE [LARGE SCALE GENOMIC DNA]</scope>
    <source>
        <strain evidence="2">ST1C</strain>
    </source>
</reference>
<feature type="non-terminal residue" evidence="2">
    <location>
        <position position="1"/>
    </location>
</feature>
<dbReference type="InterPro" id="IPR000719">
    <property type="entry name" value="Prot_kinase_dom"/>
</dbReference>
<feature type="domain" description="Protein kinase" evidence="1">
    <location>
        <begin position="1"/>
        <end position="139"/>
    </location>
</feature>
<dbReference type="Pfam" id="PF00069">
    <property type="entry name" value="Pkinase"/>
    <property type="match status" value="1"/>
</dbReference>
<comment type="caution">
    <text evidence="2">The sequence shown here is derived from an EMBL/GenBank/DDBJ whole genome shotgun (WGS) entry which is preliminary data.</text>
</comment>
<dbReference type="OrthoDB" id="5979581at2759"/>
<dbReference type="InterPro" id="IPR050235">
    <property type="entry name" value="CK1_Ser-Thr_kinase"/>
</dbReference>
<dbReference type="Gene3D" id="1.10.510.10">
    <property type="entry name" value="Transferase(Phosphotransferase) domain 1"/>
    <property type="match status" value="1"/>
</dbReference>
<gene>
    <name evidence="2" type="ORF">EZS28_034831</name>
</gene>
<dbReference type="Proteomes" id="UP000324800">
    <property type="component" value="Unassembled WGS sequence"/>
</dbReference>
<dbReference type="AlphaFoldDB" id="A0A5J4UID2"/>
<dbReference type="EMBL" id="SNRW01016170">
    <property type="protein sequence ID" value="KAA6369642.1"/>
    <property type="molecule type" value="Genomic_DNA"/>
</dbReference>
<dbReference type="PROSITE" id="PS50011">
    <property type="entry name" value="PROTEIN_KINASE_DOM"/>
    <property type="match status" value="1"/>
</dbReference>
<evidence type="ECO:0000313" key="2">
    <source>
        <dbReference type="EMBL" id="KAA6369642.1"/>
    </source>
</evidence>
<dbReference type="GO" id="GO:0005524">
    <property type="term" value="F:ATP binding"/>
    <property type="evidence" value="ECO:0007669"/>
    <property type="project" value="InterPro"/>
</dbReference>
<organism evidence="2 3">
    <name type="scientific">Streblomastix strix</name>
    <dbReference type="NCBI Taxonomy" id="222440"/>
    <lineage>
        <taxon>Eukaryota</taxon>
        <taxon>Metamonada</taxon>
        <taxon>Preaxostyla</taxon>
        <taxon>Oxymonadida</taxon>
        <taxon>Streblomastigidae</taxon>
        <taxon>Streblomastix</taxon>
    </lineage>
</organism>
<dbReference type="SUPFAM" id="SSF56112">
    <property type="entry name" value="Protein kinase-like (PK-like)"/>
    <property type="match status" value="1"/>
</dbReference>
<dbReference type="InterPro" id="IPR011009">
    <property type="entry name" value="Kinase-like_dom_sf"/>
</dbReference>
<protein>
    <recommendedName>
        <fullName evidence="1">Protein kinase domain-containing protein</fullName>
    </recommendedName>
</protein>
<accession>A0A5J4UID2</accession>
<evidence type="ECO:0000313" key="3">
    <source>
        <dbReference type="Proteomes" id="UP000324800"/>
    </source>
</evidence>
<proteinExistence type="predicted"/>
<evidence type="ECO:0000259" key="1">
    <source>
        <dbReference type="PROSITE" id="PS50011"/>
    </source>
</evidence>
<dbReference type="PANTHER" id="PTHR11909">
    <property type="entry name" value="CASEIN KINASE-RELATED"/>
    <property type="match status" value="1"/>
</dbReference>
<name>A0A5J4UID2_9EUKA</name>